<dbReference type="PANTHER" id="PTHR11496">
    <property type="entry name" value="ALCOHOL DEHYDROGENASE"/>
    <property type="match status" value="1"/>
</dbReference>
<evidence type="ECO:0000256" key="1">
    <source>
        <dbReference type="ARBA" id="ARBA00007358"/>
    </source>
</evidence>
<sequence length="392" mass="40574">MDNIAAFNNHLPVKVRFGEGIAQTLPAVVAELGASKVFLMVDKDIEKFNPAAKELIDLMNAASGLSITLFEKPAGEPTIQMVDDATSALKAAGSDVVVALGGGSIIDTAKAARLCAQLNCTFGEFQSKPPVYPAPTVALIALPTSAGTGSEVSGGSVISDPDAGRKAGIANGNLRAQVALVDPVLTYSMPPSMTANTGIDALAQAIAGIIAKCSTPIGDAIGYEAVRIMTPSLVAAFKDGNNKAARAGMASGSMMAGLTMNISDCTAEHSLGQAIGGLKHVPHGLTIGLVLVETLTREARVVPEKMERVADAMGVPQDGTKDGSRCVNAVRKILAELQFPVLSSLGFVEGDIDELAEIALNDFFITQAPTPWSKQEVIDAFMSALKLESRVA</sequence>
<reference evidence="5" key="1">
    <citation type="submission" date="2020-05" db="EMBL/GenBank/DDBJ databases">
        <authorList>
            <person name="Chiriac C."/>
            <person name="Salcher M."/>
            <person name="Ghai R."/>
            <person name="Kavagutti S V."/>
        </authorList>
    </citation>
    <scope>NUCLEOTIDE SEQUENCE</scope>
</reference>
<evidence type="ECO:0000259" key="3">
    <source>
        <dbReference type="Pfam" id="PF00465"/>
    </source>
</evidence>
<dbReference type="InterPro" id="IPR056798">
    <property type="entry name" value="ADH_Fe_C"/>
</dbReference>
<organism evidence="5">
    <name type="scientific">freshwater metagenome</name>
    <dbReference type="NCBI Taxonomy" id="449393"/>
    <lineage>
        <taxon>unclassified sequences</taxon>
        <taxon>metagenomes</taxon>
        <taxon>ecological metagenomes</taxon>
    </lineage>
</organism>
<feature type="domain" description="Fe-containing alcohol dehydrogenase-like C-terminal" evidence="4">
    <location>
        <begin position="194"/>
        <end position="384"/>
    </location>
</feature>
<dbReference type="Gene3D" id="3.40.50.1970">
    <property type="match status" value="1"/>
</dbReference>
<dbReference type="Pfam" id="PF00465">
    <property type="entry name" value="Fe-ADH"/>
    <property type="match status" value="1"/>
</dbReference>
<evidence type="ECO:0000313" key="5">
    <source>
        <dbReference type="EMBL" id="CAB4779484.1"/>
    </source>
</evidence>
<accession>A0A6J6W7M7</accession>
<dbReference type="GO" id="GO:0004022">
    <property type="term" value="F:alcohol dehydrogenase (NAD+) activity"/>
    <property type="evidence" value="ECO:0007669"/>
    <property type="project" value="TreeGrafter"/>
</dbReference>
<evidence type="ECO:0000256" key="2">
    <source>
        <dbReference type="ARBA" id="ARBA00023002"/>
    </source>
</evidence>
<dbReference type="InterPro" id="IPR001670">
    <property type="entry name" value="ADH_Fe/GldA"/>
</dbReference>
<dbReference type="Pfam" id="PF25137">
    <property type="entry name" value="ADH_Fe_C"/>
    <property type="match status" value="1"/>
</dbReference>
<dbReference type="GO" id="GO:0046872">
    <property type="term" value="F:metal ion binding"/>
    <property type="evidence" value="ECO:0007669"/>
    <property type="project" value="InterPro"/>
</dbReference>
<dbReference type="AlphaFoldDB" id="A0A6J6W7M7"/>
<comment type="similarity">
    <text evidence="1">Belongs to the iron-containing alcohol dehydrogenase family.</text>
</comment>
<dbReference type="Gene3D" id="1.20.1090.10">
    <property type="entry name" value="Dehydroquinate synthase-like - alpha domain"/>
    <property type="match status" value="1"/>
</dbReference>
<dbReference type="InterPro" id="IPR039697">
    <property type="entry name" value="Alcohol_dehydrogenase_Fe"/>
</dbReference>
<dbReference type="FunFam" id="3.40.50.1970:FF:000003">
    <property type="entry name" value="Alcohol dehydrogenase, iron-containing"/>
    <property type="match status" value="1"/>
</dbReference>
<dbReference type="SUPFAM" id="SSF56796">
    <property type="entry name" value="Dehydroquinate synthase-like"/>
    <property type="match status" value="1"/>
</dbReference>
<gene>
    <name evidence="5" type="ORF">UFOPK2942_00638</name>
</gene>
<keyword evidence="2" id="KW-0560">Oxidoreductase</keyword>
<evidence type="ECO:0000259" key="4">
    <source>
        <dbReference type="Pfam" id="PF25137"/>
    </source>
</evidence>
<dbReference type="CDD" id="cd08551">
    <property type="entry name" value="Fe-ADH"/>
    <property type="match status" value="1"/>
</dbReference>
<proteinExistence type="inferred from homology"/>
<dbReference type="EMBL" id="CAFAAA010000015">
    <property type="protein sequence ID" value="CAB4779484.1"/>
    <property type="molecule type" value="Genomic_DNA"/>
</dbReference>
<protein>
    <submittedName>
        <fullName evidence="5">Unannotated protein</fullName>
    </submittedName>
</protein>
<feature type="domain" description="Alcohol dehydrogenase iron-type/glycerol dehydrogenase GldA" evidence="3">
    <location>
        <begin position="12"/>
        <end position="183"/>
    </location>
</feature>
<dbReference type="PANTHER" id="PTHR11496:SF102">
    <property type="entry name" value="ALCOHOL DEHYDROGENASE 4"/>
    <property type="match status" value="1"/>
</dbReference>
<name>A0A6J6W7M7_9ZZZZ</name>